<dbReference type="SMART" id="SM00335">
    <property type="entry name" value="ANX"/>
    <property type="match status" value="4"/>
</dbReference>
<dbReference type="HOGENOM" id="CLU_025300_0_3_1"/>
<dbReference type="Pfam" id="PF00191">
    <property type="entry name" value="Annexin"/>
    <property type="match status" value="2"/>
</dbReference>
<keyword evidence="8" id="KW-1185">Reference proteome</keyword>
<evidence type="ECO:0000256" key="6">
    <source>
        <dbReference type="SAM" id="MobiDB-lite"/>
    </source>
</evidence>
<evidence type="ECO:0008006" key="9">
    <source>
        <dbReference type="Google" id="ProtNLM"/>
    </source>
</evidence>
<dbReference type="InParanoid" id="M4BHK8"/>
<dbReference type="GO" id="GO:0005509">
    <property type="term" value="F:calcium ion binding"/>
    <property type="evidence" value="ECO:0007669"/>
    <property type="project" value="InterPro"/>
</dbReference>
<evidence type="ECO:0000313" key="7">
    <source>
        <dbReference type="EnsemblProtists" id="HpaP805884"/>
    </source>
</evidence>
<dbReference type="eggNOG" id="KOG0819">
    <property type="taxonomic scope" value="Eukaryota"/>
</dbReference>
<dbReference type="GO" id="GO:0005737">
    <property type="term" value="C:cytoplasm"/>
    <property type="evidence" value="ECO:0007669"/>
    <property type="project" value="TreeGrafter"/>
</dbReference>
<dbReference type="PROSITE" id="PS51897">
    <property type="entry name" value="ANNEXIN_2"/>
    <property type="match status" value="2"/>
</dbReference>
<dbReference type="Gene3D" id="1.10.220.10">
    <property type="entry name" value="Annexin"/>
    <property type="match status" value="4"/>
</dbReference>
<evidence type="ECO:0000313" key="8">
    <source>
        <dbReference type="Proteomes" id="UP000011713"/>
    </source>
</evidence>
<dbReference type="PANTHER" id="PTHR10502:SF102">
    <property type="entry name" value="ANNEXIN B11"/>
    <property type="match status" value="1"/>
</dbReference>
<dbReference type="OMA" id="LLIGKDM"/>
<keyword evidence="5" id="KW-0111">Calcium/phospholipid-binding</keyword>
<name>M4BHK8_HYAAE</name>
<dbReference type="STRING" id="559515.M4BHK8"/>
<accession>M4BHK8</accession>
<dbReference type="EnsemblProtists" id="HpaT805876">
    <property type="protein sequence ID" value="HpaP805876"/>
    <property type="gene ID" value="HpaG805876"/>
</dbReference>
<dbReference type="VEuPathDB" id="FungiDB:HpaG805876"/>
<dbReference type="FunFam" id="1.10.220.10:FF:000002">
    <property type="entry name" value="Annexin"/>
    <property type="match status" value="1"/>
</dbReference>
<dbReference type="GO" id="GO:0005544">
    <property type="term" value="F:calcium-dependent phospholipid binding"/>
    <property type="evidence" value="ECO:0007669"/>
    <property type="project" value="UniProtKB-KW"/>
</dbReference>
<dbReference type="InterPro" id="IPR001464">
    <property type="entry name" value="Annexin"/>
</dbReference>
<dbReference type="EMBL" id="JH598261">
    <property type="status" value="NOT_ANNOTATED_CDS"/>
    <property type="molecule type" value="Genomic_DNA"/>
</dbReference>
<dbReference type="EnsemblProtists" id="HpaT805884">
    <property type="protein sequence ID" value="HpaP805884"/>
    <property type="gene ID" value="HpaG805884"/>
</dbReference>
<feature type="compositionally biased region" description="Polar residues" evidence="6">
    <location>
        <begin position="355"/>
        <end position="368"/>
    </location>
</feature>
<evidence type="ECO:0000256" key="4">
    <source>
        <dbReference type="ARBA" id="ARBA00023216"/>
    </source>
</evidence>
<sequence>MQRVFPQHAHDVFRGVPLVYPREIDDACERIRDATDGLGVDEKVLVQVLGSLSASDRALLIYRYKDLYREELKDTLSRETVGDIRFLLLLLTMPLPEAEAFVLNMATSSSGTKERLLQVHTNSQLVPPLPDPFFVSYNPLAKILLGRTNQELSVLKATYYCIFNKDLTWLMRSELSGDYREIILLALDRLQVPYDPTVHTYEKAKTDATKLHEAGEGRWGTDETSFVRILFASPREHLVLVNDIYQKKYVNDLEEAVRNEFSGYASEALVFYVRLALEPDAAIADHFERMMKGLHTDEKGLSAAVIRYHWMQPRVEQLYKKLYGRSLEERIRTDTDASYGDLLVTLLHIPASENNRSAGCSSGSGTTNEEVKQES</sequence>
<comment type="similarity">
    <text evidence="1">Belongs to the annexin family.</text>
</comment>
<dbReference type="AlphaFoldDB" id="M4BHK8"/>
<feature type="region of interest" description="Disordered" evidence="6">
    <location>
        <begin position="355"/>
        <end position="375"/>
    </location>
</feature>
<dbReference type="GO" id="GO:0005886">
    <property type="term" value="C:plasma membrane"/>
    <property type="evidence" value="ECO:0007669"/>
    <property type="project" value="TreeGrafter"/>
</dbReference>
<dbReference type="SUPFAM" id="SSF47874">
    <property type="entry name" value="Annexin"/>
    <property type="match status" value="1"/>
</dbReference>
<organism evidence="7 8">
    <name type="scientific">Hyaloperonospora arabidopsidis (strain Emoy2)</name>
    <name type="common">Downy mildew agent</name>
    <name type="synonym">Peronospora arabidopsidis</name>
    <dbReference type="NCBI Taxonomy" id="559515"/>
    <lineage>
        <taxon>Eukaryota</taxon>
        <taxon>Sar</taxon>
        <taxon>Stramenopiles</taxon>
        <taxon>Oomycota</taxon>
        <taxon>Peronosporomycetes</taxon>
        <taxon>Peronosporales</taxon>
        <taxon>Peronosporaceae</taxon>
        <taxon>Hyaloperonospora</taxon>
    </lineage>
</organism>
<evidence type="ECO:0000256" key="3">
    <source>
        <dbReference type="ARBA" id="ARBA00022837"/>
    </source>
</evidence>
<dbReference type="Proteomes" id="UP000011713">
    <property type="component" value="Unassembled WGS sequence"/>
</dbReference>
<keyword evidence="3" id="KW-0106">Calcium</keyword>
<evidence type="ECO:0000256" key="2">
    <source>
        <dbReference type="ARBA" id="ARBA00022737"/>
    </source>
</evidence>
<keyword evidence="2" id="KW-0677">Repeat</keyword>
<proteinExistence type="inferred from homology"/>
<reference evidence="8" key="1">
    <citation type="journal article" date="2010" name="Science">
        <title>Signatures of adaptation to obligate biotrophy in the Hyaloperonospora arabidopsidis genome.</title>
        <authorList>
            <person name="Baxter L."/>
            <person name="Tripathy S."/>
            <person name="Ishaque N."/>
            <person name="Boot N."/>
            <person name="Cabral A."/>
            <person name="Kemen E."/>
            <person name="Thines M."/>
            <person name="Ah-Fong A."/>
            <person name="Anderson R."/>
            <person name="Badejoko W."/>
            <person name="Bittner-Eddy P."/>
            <person name="Boore J.L."/>
            <person name="Chibucos M.C."/>
            <person name="Coates M."/>
            <person name="Dehal P."/>
            <person name="Delehaunty K."/>
            <person name="Dong S."/>
            <person name="Downton P."/>
            <person name="Dumas B."/>
            <person name="Fabro G."/>
            <person name="Fronick C."/>
            <person name="Fuerstenberg S.I."/>
            <person name="Fulton L."/>
            <person name="Gaulin E."/>
            <person name="Govers F."/>
            <person name="Hughes L."/>
            <person name="Humphray S."/>
            <person name="Jiang R.H."/>
            <person name="Judelson H."/>
            <person name="Kamoun S."/>
            <person name="Kyung K."/>
            <person name="Meijer H."/>
            <person name="Minx P."/>
            <person name="Morris P."/>
            <person name="Nelson J."/>
            <person name="Phuntumart V."/>
            <person name="Qutob D."/>
            <person name="Rehmany A."/>
            <person name="Rougon-Cardoso A."/>
            <person name="Ryden P."/>
            <person name="Torto-Alalibo T."/>
            <person name="Studholme D."/>
            <person name="Wang Y."/>
            <person name="Win J."/>
            <person name="Wood J."/>
            <person name="Clifton S.W."/>
            <person name="Rogers J."/>
            <person name="Van den Ackerveken G."/>
            <person name="Jones J.D."/>
            <person name="McDowell J.M."/>
            <person name="Beynon J."/>
            <person name="Tyler B.M."/>
        </authorList>
    </citation>
    <scope>NUCLEOTIDE SEQUENCE [LARGE SCALE GENOMIC DNA]</scope>
    <source>
        <strain evidence="8">Emoy2</strain>
    </source>
</reference>
<evidence type="ECO:0000256" key="1">
    <source>
        <dbReference type="ARBA" id="ARBA00007831"/>
    </source>
</evidence>
<dbReference type="InterPro" id="IPR037104">
    <property type="entry name" value="Annexin_sf"/>
</dbReference>
<reference evidence="7" key="2">
    <citation type="submission" date="2015-06" db="UniProtKB">
        <authorList>
            <consortium name="EnsemblProtists"/>
        </authorList>
    </citation>
    <scope>IDENTIFICATION</scope>
    <source>
        <strain evidence="7">Emoy2</strain>
    </source>
</reference>
<protein>
    <recommendedName>
        <fullName evidence="9">Annexin</fullName>
    </recommendedName>
</protein>
<dbReference type="InterPro" id="IPR018502">
    <property type="entry name" value="Annexin_repeat"/>
</dbReference>
<dbReference type="GO" id="GO:0001786">
    <property type="term" value="F:phosphatidylserine binding"/>
    <property type="evidence" value="ECO:0007669"/>
    <property type="project" value="TreeGrafter"/>
</dbReference>
<keyword evidence="4" id="KW-0041">Annexin</keyword>
<dbReference type="VEuPathDB" id="FungiDB:HpaG805884"/>
<dbReference type="PANTHER" id="PTHR10502">
    <property type="entry name" value="ANNEXIN"/>
    <property type="match status" value="1"/>
</dbReference>
<evidence type="ECO:0000256" key="5">
    <source>
        <dbReference type="ARBA" id="ARBA00023302"/>
    </source>
</evidence>
<dbReference type="PRINTS" id="PR00196">
    <property type="entry name" value="ANNEXIN"/>
</dbReference>